<feature type="transmembrane region" description="Helical" evidence="1">
    <location>
        <begin position="82"/>
        <end position="104"/>
    </location>
</feature>
<dbReference type="Gene3D" id="1.10.287.1260">
    <property type="match status" value="1"/>
</dbReference>
<evidence type="ECO:0000256" key="1">
    <source>
        <dbReference type="SAM" id="Phobius"/>
    </source>
</evidence>
<comment type="caution">
    <text evidence="2">The sequence shown here is derived from an EMBL/GenBank/DDBJ whole genome shotgun (WGS) entry which is preliminary data.</text>
</comment>
<sequence>MEIFSIWQQSLLTAWGDLITRLILFLPVFFSAILVFVLGLVVADWLSGAFYRLLKAAQLPSVAKTAGIDDFLKKADINYDTVTLVATALRWFVVLVFFMTSANILGLTAISKVLDSLIGYLPRVISAALIVAVGVFFANLAQGLVRGALATVDHDQAKPLAKLTRWLVVVIAVMAAVNELRIAQTLVETFFQGLTWTVTLAIGLAVGLGAKDLVGQVLRDWYDHTVKK</sequence>
<feature type="transmembrane region" description="Helical" evidence="1">
    <location>
        <begin position="124"/>
        <end position="145"/>
    </location>
</feature>
<dbReference type="Pfam" id="PF05552">
    <property type="entry name" value="MS_channel_1st_1"/>
    <property type="match status" value="2"/>
</dbReference>
<reference evidence="2 3" key="1">
    <citation type="journal article" date="2016" name="Nat. Commun.">
        <title>Thousands of microbial genomes shed light on interconnected biogeochemical processes in an aquifer system.</title>
        <authorList>
            <person name="Anantharaman K."/>
            <person name="Brown C.T."/>
            <person name="Hug L.A."/>
            <person name="Sharon I."/>
            <person name="Castelle C.J."/>
            <person name="Probst A.J."/>
            <person name="Thomas B.C."/>
            <person name="Singh A."/>
            <person name="Wilkins M.J."/>
            <person name="Karaoz U."/>
            <person name="Brodie E.L."/>
            <person name="Williams K.H."/>
            <person name="Hubbard S.S."/>
            <person name="Banfield J.F."/>
        </authorList>
    </citation>
    <scope>NUCLEOTIDE SEQUENCE [LARGE SCALE GENOMIC DNA]</scope>
</reference>
<gene>
    <name evidence="2" type="ORF">A2989_00270</name>
</gene>
<accession>A0A1F4ZAD2</accession>
<evidence type="ECO:0008006" key="4">
    <source>
        <dbReference type="Google" id="ProtNLM"/>
    </source>
</evidence>
<dbReference type="AlphaFoldDB" id="A0A1F4ZAD2"/>
<dbReference type="InterPro" id="IPR008910">
    <property type="entry name" value="MSC_TM_helix"/>
</dbReference>
<dbReference type="Proteomes" id="UP000177080">
    <property type="component" value="Unassembled WGS sequence"/>
</dbReference>
<dbReference type="GO" id="GO:0008381">
    <property type="term" value="F:mechanosensitive monoatomic ion channel activity"/>
    <property type="evidence" value="ECO:0007669"/>
    <property type="project" value="InterPro"/>
</dbReference>
<dbReference type="EMBL" id="MEXN01000007">
    <property type="protein sequence ID" value="OGD03253.1"/>
    <property type="molecule type" value="Genomic_DNA"/>
</dbReference>
<protein>
    <recommendedName>
        <fullName evidence="4">Small-conductance mechanosensitive ion channel</fullName>
    </recommendedName>
</protein>
<proteinExistence type="predicted"/>
<evidence type="ECO:0000313" key="3">
    <source>
        <dbReference type="Proteomes" id="UP000177080"/>
    </source>
</evidence>
<keyword evidence="1" id="KW-1133">Transmembrane helix</keyword>
<feature type="transmembrane region" description="Helical" evidence="1">
    <location>
        <begin position="190"/>
        <end position="210"/>
    </location>
</feature>
<evidence type="ECO:0000313" key="2">
    <source>
        <dbReference type="EMBL" id="OGD03253.1"/>
    </source>
</evidence>
<organism evidence="2 3">
    <name type="scientific">Candidatus Amesbacteria bacterium RIFCSPLOWO2_01_FULL_48_25</name>
    <dbReference type="NCBI Taxonomy" id="1797259"/>
    <lineage>
        <taxon>Bacteria</taxon>
        <taxon>Candidatus Amesiibacteriota</taxon>
    </lineage>
</organism>
<name>A0A1F4ZAD2_9BACT</name>
<keyword evidence="1" id="KW-0812">Transmembrane</keyword>
<dbReference type="PANTHER" id="PTHR30221">
    <property type="entry name" value="SMALL-CONDUCTANCE MECHANOSENSITIVE CHANNEL"/>
    <property type="match status" value="1"/>
</dbReference>
<dbReference type="PANTHER" id="PTHR30221:SF1">
    <property type="entry name" value="SMALL-CONDUCTANCE MECHANOSENSITIVE CHANNEL"/>
    <property type="match status" value="1"/>
</dbReference>
<dbReference type="STRING" id="1797259.A2989_00270"/>
<feature type="transmembrane region" description="Helical" evidence="1">
    <location>
        <begin position="22"/>
        <end position="46"/>
    </location>
</feature>
<keyword evidence="1" id="KW-0472">Membrane</keyword>
<dbReference type="InterPro" id="IPR045275">
    <property type="entry name" value="MscS_archaea/bacteria_type"/>
</dbReference>
<feature type="transmembrane region" description="Helical" evidence="1">
    <location>
        <begin position="166"/>
        <end position="184"/>
    </location>
</feature>